<evidence type="ECO:0000259" key="7">
    <source>
        <dbReference type="PROSITE" id="PS50850"/>
    </source>
</evidence>
<proteinExistence type="predicted"/>
<dbReference type="Gene3D" id="1.20.1250.20">
    <property type="entry name" value="MFS general substrate transporter like domains"/>
    <property type="match status" value="1"/>
</dbReference>
<dbReference type="InterPro" id="IPR011701">
    <property type="entry name" value="MFS"/>
</dbReference>
<dbReference type="InterPro" id="IPR036259">
    <property type="entry name" value="MFS_trans_sf"/>
</dbReference>
<keyword evidence="3 5" id="KW-1133">Transmembrane helix</keyword>
<evidence type="ECO:0000256" key="4">
    <source>
        <dbReference type="ARBA" id="ARBA00023136"/>
    </source>
</evidence>
<protein>
    <submittedName>
        <fullName evidence="8">Putative efflux pump antibiotic resistance</fullName>
    </submittedName>
</protein>
<dbReference type="SUPFAM" id="SSF103473">
    <property type="entry name" value="MFS general substrate transporter"/>
    <property type="match status" value="1"/>
</dbReference>
<dbReference type="GO" id="GO:0022857">
    <property type="term" value="F:transmembrane transporter activity"/>
    <property type="evidence" value="ECO:0007669"/>
    <property type="project" value="InterPro"/>
</dbReference>
<dbReference type="EMBL" id="LCUC01000007">
    <property type="protein sequence ID" value="KKY39836.1"/>
    <property type="molecule type" value="Genomic_DNA"/>
</dbReference>
<feature type="signal peptide" evidence="6">
    <location>
        <begin position="1"/>
        <end position="21"/>
    </location>
</feature>
<reference evidence="8 9" key="1">
    <citation type="submission" date="2015-05" db="EMBL/GenBank/DDBJ databases">
        <title>Distinctive expansion of gene families associated with plant cell wall degradation and secondary metabolism in the genomes of grapevine trunk pathogens.</title>
        <authorList>
            <person name="Lawrence D.P."/>
            <person name="Travadon R."/>
            <person name="Rolshausen P.E."/>
            <person name="Baumgartner K."/>
        </authorList>
    </citation>
    <scope>NUCLEOTIDE SEQUENCE [LARGE SCALE GENOMIC DNA]</scope>
    <source>
        <strain evidence="8">DA912</strain>
    </source>
</reference>
<feature type="transmembrane region" description="Helical" evidence="5">
    <location>
        <begin position="138"/>
        <end position="157"/>
    </location>
</feature>
<dbReference type="AlphaFoldDB" id="A0A0G2G0J8"/>
<evidence type="ECO:0000313" key="8">
    <source>
        <dbReference type="EMBL" id="KKY39836.1"/>
    </source>
</evidence>
<reference evidence="8 9" key="2">
    <citation type="submission" date="2015-05" db="EMBL/GenBank/DDBJ databases">
        <authorList>
            <person name="Morales-Cruz A."/>
            <person name="Amrine K.C."/>
            <person name="Cantu D."/>
        </authorList>
    </citation>
    <scope>NUCLEOTIDE SEQUENCE [LARGE SCALE GENOMIC DNA]</scope>
    <source>
        <strain evidence="8">DA912</strain>
    </source>
</reference>
<feature type="chain" id="PRO_5002544750" evidence="6">
    <location>
        <begin position="22"/>
        <end position="218"/>
    </location>
</feature>
<dbReference type="Pfam" id="PF07690">
    <property type="entry name" value="MFS_1"/>
    <property type="match status" value="1"/>
</dbReference>
<feature type="transmembrane region" description="Helical" evidence="5">
    <location>
        <begin position="70"/>
        <end position="95"/>
    </location>
</feature>
<dbReference type="InterPro" id="IPR020846">
    <property type="entry name" value="MFS_dom"/>
</dbReference>
<comment type="subcellular location">
    <subcellularLocation>
        <location evidence="1">Membrane</location>
        <topology evidence="1">Multi-pass membrane protein</topology>
    </subcellularLocation>
</comment>
<evidence type="ECO:0000313" key="9">
    <source>
        <dbReference type="Proteomes" id="UP000034680"/>
    </source>
</evidence>
<accession>A0A0G2G0J8</accession>
<keyword evidence="9" id="KW-1185">Reference proteome</keyword>
<dbReference type="OrthoDB" id="2985014at2759"/>
<dbReference type="STRING" id="1214573.A0A0G2G0J8"/>
<dbReference type="PANTHER" id="PTHR23501">
    <property type="entry name" value="MAJOR FACILITATOR SUPERFAMILY"/>
    <property type="match status" value="1"/>
</dbReference>
<dbReference type="GO" id="GO:0005886">
    <property type="term" value="C:plasma membrane"/>
    <property type="evidence" value="ECO:0007669"/>
    <property type="project" value="TreeGrafter"/>
</dbReference>
<evidence type="ECO:0000256" key="5">
    <source>
        <dbReference type="SAM" id="Phobius"/>
    </source>
</evidence>
<evidence type="ECO:0000256" key="1">
    <source>
        <dbReference type="ARBA" id="ARBA00004141"/>
    </source>
</evidence>
<gene>
    <name evidence="8" type="ORF">UCDDA912_g00151</name>
</gene>
<evidence type="ECO:0000256" key="3">
    <source>
        <dbReference type="ARBA" id="ARBA00022989"/>
    </source>
</evidence>
<evidence type="ECO:0000256" key="6">
    <source>
        <dbReference type="SAM" id="SignalP"/>
    </source>
</evidence>
<evidence type="ECO:0000256" key="2">
    <source>
        <dbReference type="ARBA" id="ARBA00022692"/>
    </source>
</evidence>
<dbReference type="PROSITE" id="PS50850">
    <property type="entry name" value="MFS"/>
    <property type="match status" value="1"/>
</dbReference>
<sequence>MLCCAMVLTFIGLDMSIVATAVPSITDDFHTVADVGWSSSAFRLCACSFAFTIVVFMLGSLMGATAPPSLVFVASRAVCGLGAAGVTQGCLYMLVHIVPLRKRPLFVGFLNGIEVLANVSSPSVGGLIVGSVSWRWCFWINLPIGALSLAIIFSTLLKIDLSKRSSLTLRQKVVELDLVGNVVSVPSLTSLSSLRCRGPKRREDKATLPPHILSMDYF</sequence>
<name>A0A0G2G0J8_9PEZI</name>
<comment type="caution">
    <text evidence="8">The sequence shown here is derived from an EMBL/GenBank/DDBJ whole genome shotgun (WGS) entry which is preliminary data.</text>
</comment>
<organism evidence="8 9">
    <name type="scientific">Diaporthe ampelina</name>
    <dbReference type="NCBI Taxonomy" id="1214573"/>
    <lineage>
        <taxon>Eukaryota</taxon>
        <taxon>Fungi</taxon>
        <taxon>Dikarya</taxon>
        <taxon>Ascomycota</taxon>
        <taxon>Pezizomycotina</taxon>
        <taxon>Sordariomycetes</taxon>
        <taxon>Sordariomycetidae</taxon>
        <taxon>Diaporthales</taxon>
        <taxon>Diaporthaceae</taxon>
        <taxon>Diaporthe</taxon>
    </lineage>
</organism>
<dbReference type="PANTHER" id="PTHR23501:SF198">
    <property type="entry name" value="AZOLE RESISTANCE PROTEIN 1-RELATED"/>
    <property type="match status" value="1"/>
</dbReference>
<keyword evidence="4 5" id="KW-0472">Membrane</keyword>
<dbReference type="Proteomes" id="UP000034680">
    <property type="component" value="Unassembled WGS sequence"/>
</dbReference>
<feature type="domain" description="Major facilitator superfamily (MFS) profile" evidence="7">
    <location>
        <begin position="1"/>
        <end position="218"/>
    </location>
</feature>
<keyword evidence="6" id="KW-0732">Signal</keyword>
<keyword evidence="2 5" id="KW-0812">Transmembrane</keyword>